<evidence type="ECO:0000313" key="3">
    <source>
        <dbReference type="Proteomes" id="UP000196778"/>
    </source>
</evidence>
<reference evidence="3" key="1">
    <citation type="submission" date="2017-02" db="EMBL/GenBank/DDBJ databases">
        <authorList>
            <person name="Dridi B."/>
        </authorList>
    </citation>
    <scope>NUCLEOTIDE SEQUENCE [LARGE SCALE GENOMIC DNA]</scope>
    <source>
        <strain evidence="3">EB411</strain>
    </source>
</reference>
<dbReference type="AlphaFoldDB" id="A0A1R4J5S2"/>
<dbReference type="RefSeq" id="WP_245827295.1">
    <property type="nucleotide sequence ID" value="NZ_FUKR01000032.1"/>
</dbReference>
<evidence type="ECO:0008006" key="4">
    <source>
        <dbReference type="Google" id="ProtNLM"/>
    </source>
</evidence>
<organism evidence="2 3">
    <name type="scientific">Mycetocola reblochoni REB411</name>
    <dbReference type="NCBI Taxonomy" id="1255698"/>
    <lineage>
        <taxon>Bacteria</taxon>
        <taxon>Bacillati</taxon>
        <taxon>Actinomycetota</taxon>
        <taxon>Actinomycetes</taxon>
        <taxon>Micrococcales</taxon>
        <taxon>Microbacteriaceae</taxon>
        <taxon>Mycetocola</taxon>
    </lineage>
</organism>
<dbReference type="EMBL" id="FUKR01000032">
    <property type="protein sequence ID" value="SJN27274.1"/>
    <property type="molecule type" value="Genomic_DNA"/>
</dbReference>
<keyword evidence="3" id="KW-1185">Reference proteome</keyword>
<accession>A0A1R4J5S2</accession>
<proteinExistence type="predicted"/>
<protein>
    <recommendedName>
        <fullName evidence="4">Acetone carboxylase</fullName>
    </recommendedName>
</protein>
<sequence>MSLLNALGGAPERYTCSRARCTARARTTILWRNPAIHSEDRTKAWLACDEHLEYLDGFLRSRGFPVRHERIPDGVRAGDDGATTTEEESR</sequence>
<gene>
    <name evidence="2" type="ORF">FM119_05525</name>
</gene>
<evidence type="ECO:0000313" key="2">
    <source>
        <dbReference type="EMBL" id="SJN27274.1"/>
    </source>
</evidence>
<evidence type="ECO:0000256" key="1">
    <source>
        <dbReference type="SAM" id="MobiDB-lite"/>
    </source>
</evidence>
<feature type="compositionally biased region" description="Basic and acidic residues" evidence="1">
    <location>
        <begin position="70"/>
        <end position="79"/>
    </location>
</feature>
<name>A0A1R4J5S2_9MICO</name>
<dbReference type="Proteomes" id="UP000196778">
    <property type="component" value="Unassembled WGS sequence"/>
</dbReference>
<feature type="region of interest" description="Disordered" evidence="1">
    <location>
        <begin position="70"/>
        <end position="90"/>
    </location>
</feature>